<evidence type="ECO:0000313" key="15">
    <source>
        <dbReference type="EMBL" id="RMO65936.1"/>
    </source>
</evidence>
<reference evidence="15 16" key="1">
    <citation type="submission" date="2018-08" db="EMBL/GenBank/DDBJ databases">
        <title>Recombination of ecologically and evolutionarily significant loci maintains genetic cohesion in the Pseudomonas syringae species complex.</title>
        <authorList>
            <person name="Dillon M."/>
            <person name="Thakur S."/>
            <person name="Almeida R.N.D."/>
            <person name="Weir B.S."/>
            <person name="Guttman D.S."/>
        </authorList>
    </citation>
    <scope>NUCLEOTIDE SEQUENCE [LARGE SCALE GENOMIC DNA]</scope>
    <source>
        <strain evidence="15 16">ICMP 4388</strain>
    </source>
</reference>
<evidence type="ECO:0000256" key="5">
    <source>
        <dbReference type="ARBA" id="ARBA00022679"/>
    </source>
</evidence>
<dbReference type="Pfam" id="PF08521">
    <property type="entry name" value="2CSK_N"/>
    <property type="match status" value="1"/>
</dbReference>
<keyword evidence="13" id="KW-0472">Membrane</keyword>
<evidence type="ECO:0000256" key="13">
    <source>
        <dbReference type="SAM" id="Phobius"/>
    </source>
</evidence>
<keyword evidence="6 13" id="KW-0812">Transmembrane</keyword>
<dbReference type="Gene3D" id="3.30.565.10">
    <property type="entry name" value="Histidine kinase-like ATPase, C-terminal domain"/>
    <property type="match status" value="1"/>
</dbReference>
<dbReference type="InterPro" id="IPR036890">
    <property type="entry name" value="HATPase_C_sf"/>
</dbReference>
<dbReference type="InterPro" id="IPR003661">
    <property type="entry name" value="HisK_dim/P_dom"/>
</dbReference>
<keyword evidence="11" id="KW-0902">Two-component regulatory system</keyword>
<keyword evidence="4" id="KW-0597">Phosphoprotein</keyword>
<dbReference type="SUPFAM" id="SSF55874">
    <property type="entry name" value="ATPase domain of HSP90 chaperone/DNA topoisomerase II/histidine kinase"/>
    <property type="match status" value="1"/>
</dbReference>
<dbReference type="InterPro" id="IPR050428">
    <property type="entry name" value="TCS_sensor_his_kinase"/>
</dbReference>
<dbReference type="Gene3D" id="1.10.287.130">
    <property type="match status" value="1"/>
</dbReference>
<keyword evidence="10 13" id="KW-1133">Transmembrane helix</keyword>
<dbReference type="GO" id="GO:0005524">
    <property type="term" value="F:ATP binding"/>
    <property type="evidence" value="ECO:0007669"/>
    <property type="project" value="UniProtKB-KW"/>
</dbReference>
<evidence type="ECO:0000256" key="3">
    <source>
        <dbReference type="ARBA" id="ARBA00012438"/>
    </source>
</evidence>
<evidence type="ECO:0000259" key="14">
    <source>
        <dbReference type="PROSITE" id="PS50109"/>
    </source>
</evidence>
<name>A0A0Q0C8W2_PSEAP</name>
<evidence type="ECO:0000256" key="1">
    <source>
        <dbReference type="ARBA" id="ARBA00000085"/>
    </source>
</evidence>
<dbReference type="Pfam" id="PF00512">
    <property type="entry name" value="HisKA"/>
    <property type="match status" value="1"/>
</dbReference>
<dbReference type="InterPro" id="IPR005467">
    <property type="entry name" value="His_kinase_dom"/>
</dbReference>
<dbReference type="InterPro" id="IPR036097">
    <property type="entry name" value="HisK_dim/P_sf"/>
</dbReference>
<keyword evidence="8 15" id="KW-0418">Kinase</keyword>
<dbReference type="InterPro" id="IPR013727">
    <property type="entry name" value="2CSK_N"/>
</dbReference>
<dbReference type="GO" id="GO:0000155">
    <property type="term" value="F:phosphorelay sensor kinase activity"/>
    <property type="evidence" value="ECO:0007669"/>
    <property type="project" value="InterPro"/>
</dbReference>
<dbReference type="CDD" id="cd00082">
    <property type="entry name" value="HisKA"/>
    <property type="match status" value="1"/>
</dbReference>
<feature type="region of interest" description="Disordered" evidence="12">
    <location>
        <begin position="463"/>
        <end position="485"/>
    </location>
</feature>
<dbReference type="SUPFAM" id="SSF47384">
    <property type="entry name" value="Homodimeric domain of signal transducing histidine kinase"/>
    <property type="match status" value="1"/>
</dbReference>
<evidence type="ECO:0000313" key="16">
    <source>
        <dbReference type="Proteomes" id="UP000274541"/>
    </source>
</evidence>
<comment type="caution">
    <text evidence="15">The sequence shown here is derived from an EMBL/GenBank/DDBJ whole genome shotgun (WGS) entry which is preliminary data.</text>
</comment>
<dbReference type="PANTHER" id="PTHR45436:SF14">
    <property type="entry name" value="SENSOR PROTEIN QSEC"/>
    <property type="match status" value="1"/>
</dbReference>
<keyword evidence="7" id="KW-0547">Nucleotide-binding</keyword>
<keyword evidence="9" id="KW-0067">ATP-binding</keyword>
<evidence type="ECO:0000256" key="6">
    <source>
        <dbReference type="ARBA" id="ARBA00022692"/>
    </source>
</evidence>
<feature type="transmembrane region" description="Helical" evidence="13">
    <location>
        <begin position="151"/>
        <end position="174"/>
    </location>
</feature>
<dbReference type="PANTHER" id="PTHR45436">
    <property type="entry name" value="SENSOR HISTIDINE KINASE YKOH"/>
    <property type="match status" value="1"/>
</dbReference>
<dbReference type="Pfam" id="PF02518">
    <property type="entry name" value="HATPase_c"/>
    <property type="match status" value="1"/>
</dbReference>
<dbReference type="AlphaFoldDB" id="A0A0Q0C8W2"/>
<evidence type="ECO:0000256" key="10">
    <source>
        <dbReference type="ARBA" id="ARBA00022989"/>
    </source>
</evidence>
<evidence type="ECO:0000256" key="8">
    <source>
        <dbReference type="ARBA" id="ARBA00022777"/>
    </source>
</evidence>
<dbReference type="PROSITE" id="PS50109">
    <property type="entry name" value="HIS_KIN"/>
    <property type="match status" value="1"/>
</dbReference>
<dbReference type="Proteomes" id="UP000274541">
    <property type="component" value="Unassembled WGS sequence"/>
</dbReference>
<keyword evidence="5" id="KW-0808">Transferase</keyword>
<comment type="catalytic activity">
    <reaction evidence="1">
        <text>ATP + protein L-histidine = ADP + protein N-phospho-L-histidine.</text>
        <dbReference type="EC" id="2.7.13.3"/>
    </reaction>
</comment>
<gene>
    <name evidence="15" type="ORF">ALQ37_03511</name>
</gene>
<proteinExistence type="predicted"/>
<evidence type="ECO:0000256" key="7">
    <source>
        <dbReference type="ARBA" id="ARBA00022741"/>
    </source>
</evidence>
<dbReference type="GO" id="GO:0005886">
    <property type="term" value="C:plasma membrane"/>
    <property type="evidence" value="ECO:0007669"/>
    <property type="project" value="TreeGrafter"/>
</dbReference>
<organism evidence="15 16">
    <name type="scientific">Pseudomonas syringae pv. aptata</name>
    <dbReference type="NCBI Taxonomy" id="83167"/>
    <lineage>
        <taxon>Bacteria</taxon>
        <taxon>Pseudomonadati</taxon>
        <taxon>Pseudomonadota</taxon>
        <taxon>Gammaproteobacteria</taxon>
        <taxon>Pseudomonadales</taxon>
        <taxon>Pseudomonadaceae</taxon>
        <taxon>Pseudomonas</taxon>
        <taxon>Pseudomonas syringae</taxon>
    </lineage>
</organism>
<dbReference type="SMART" id="SM00388">
    <property type="entry name" value="HisKA"/>
    <property type="match status" value="1"/>
</dbReference>
<evidence type="ECO:0000256" key="2">
    <source>
        <dbReference type="ARBA" id="ARBA00004141"/>
    </source>
</evidence>
<accession>A0A0Q0C8W2</accession>
<feature type="domain" description="Histidine kinase" evidence="14">
    <location>
        <begin position="235"/>
        <end position="442"/>
    </location>
</feature>
<protein>
    <recommendedName>
        <fullName evidence="3">histidine kinase</fullName>
        <ecNumber evidence="3">2.7.13.3</ecNumber>
    </recommendedName>
</protein>
<dbReference type="SMART" id="SM00387">
    <property type="entry name" value="HATPase_c"/>
    <property type="match status" value="1"/>
</dbReference>
<dbReference type="EMBL" id="RBPX01000172">
    <property type="protein sequence ID" value="RMO65936.1"/>
    <property type="molecule type" value="Genomic_DNA"/>
</dbReference>
<evidence type="ECO:0000256" key="11">
    <source>
        <dbReference type="ARBA" id="ARBA00023012"/>
    </source>
</evidence>
<comment type="subcellular location">
    <subcellularLocation>
        <location evidence="2">Membrane</location>
        <topology evidence="2">Multi-pass membrane protein</topology>
    </subcellularLocation>
</comment>
<feature type="compositionally biased region" description="Polar residues" evidence="12">
    <location>
        <begin position="464"/>
        <end position="485"/>
    </location>
</feature>
<sequence length="485" mass="52926">MLFMSLRLRLSLILGVAFVAVWTLAATWMFQDVRSQMMYSLDQRLVASARMVAGLVAQLPQPLSSKDHGAHFSADQLGIPDGMACEVSSLRGEILASNRSNTGTVIASPSGGFYDQVIDGEHWRGFTLVQDDVRITTADREQEREQLNHSVLLSASMPVLVALLSCVATLWLGIGKGLAPLNRMRDELRKRNINSLEPLHLQMLPCELKPLLETQNHLLMRISRAIERERRLTGDAAHELRSPLTAIKTHLQVAQMTSGKAQCLALSRAEQGTDRLHSTLEQLLLLARVEGSLSFDDGSQCGVEQVVSLAVQDATSSTERIVQTFQFVRPLACLDMPAVLAVAALRNLLDNALRHSPANTQVVVSVTDDSGFALVTVKNVSVEMSQDNIHLLTERFWRGSSSTGCGLGLAIVQAIVERCGCTIKFTTTSQYFEVTLGMPLVPAKGESYEKTCKCSTPDIKHPVSISNGTTHNRSPSENSKPGNAS</sequence>
<evidence type="ECO:0000256" key="4">
    <source>
        <dbReference type="ARBA" id="ARBA00022553"/>
    </source>
</evidence>
<dbReference type="InterPro" id="IPR003594">
    <property type="entry name" value="HATPase_dom"/>
</dbReference>
<evidence type="ECO:0000256" key="9">
    <source>
        <dbReference type="ARBA" id="ARBA00022840"/>
    </source>
</evidence>
<evidence type="ECO:0000256" key="12">
    <source>
        <dbReference type="SAM" id="MobiDB-lite"/>
    </source>
</evidence>
<dbReference type="EC" id="2.7.13.3" evidence="3"/>